<dbReference type="Proteomes" id="UP000595323">
    <property type="component" value="Segment"/>
</dbReference>
<proteinExistence type="predicted"/>
<keyword evidence="3" id="KW-1185">Reference proteome</keyword>
<reference evidence="2 3" key="1">
    <citation type="submission" date="2020-08" db="EMBL/GenBank/DDBJ databases">
        <authorList>
            <person name="Sorensen M.C.H."/>
        </authorList>
    </citation>
    <scope>NUCLEOTIDE SEQUENCE [LARGE SCALE GENOMIC DNA]</scope>
</reference>
<evidence type="ECO:0000256" key="1">
    <source>
        <dbReference type="SAM" id="Phobius"/>
    </source>
</evidence>
<name>A0A7T3N1T6_9CAUD</name>
<dbReference type="EMBL" id="MT863715">
    <property type="protein sequence ID" value="QPX63017.1"/>
    <property type="molecule type" value="Genomic_DNA"/>
</dbReference>
<protein>
    <submittedName>
        <fullName evidence="2">Uncharacterized protein</fullName>
    </submittedName>
</protein>
<evidence type="ECO:0000313" key="2">
    <source>
        <dbReference type="EMBL" id="QPX63017.1"/>
    </source>
</evidence>
<evidence type="ECO:0000313" key="3">
    <source>
        <dbReference type="Proteomes" id="UP000595323"/>
    </source>
</evidence>
<feature type="transmembrane region" description="Helical" evidence="1">
    <location>
        <begin position="6"/>
        <end position="22"/>
    </location>
</feature>
<gene>
    <name evidence="2" type="ORF">F336_059</name>
</gene>
<keyword evidence="1" id="KW-0472">Membrane</keyword>
<keyword evidence="1" id="KW-0812">Transmembrane</keyword>
<accession>A0A7T3N1T6</accession>
<organism evidence="2 3">
    <name type="scientific">Campylobacter phage F336</name>
    <dbReference type="NCBI Taxonomy" id="2794361"/>
    <lineage>
        <taxon>Viruses</taxon>
        <taxon>Duplodnaviria</taxon>
        <taxon>Heunggongvirae</taxon>
        <taxon>Uroviricota</taxon>
        <taxon>Caudoviricetes</taxon>
        <taxon>Connertonviridae</taxon>
        <taxon>Fletchervirus</taxon>
        <taxon>Fletchervirus F336</taxon>
    </lineage>
</organism>
<sequence>MNGNVIIFIGLVILSGIIYCYLKYDNHKMKIEITRDISNVVKKSPEIILNNEFYKLYVKYIGPSEELLFYKNKITIKEYNNE</sequence>
<keyword evidence="1" id="KW-1133">Transmembrane helix</keyword>